<sequence>MPWFVSFCYTSCLLELTQLLLISFISY</sequence>
<organism evidence="1">
    <name type="scientific">Arundo donax</name>
    <name type="common">Giant reed</name>
    <name type="synonym">Donax arundinaceus</name>
    <dbReference type="NCBI Taxonomy" id="35708"/>
    <lineage>
        <taxon>Eukaryota</taxon>
        <taxon>Viridiplantae</taxon>
        <taxon>Streptophyta</taxon>
        <taxon>Embryophyta</taxon>
        <taxon>Tracheophyta</taxon>
        <taxon>Spermatophyta</taxon>
        <taxon>Magnoliopsida</taxon>
        <taxon>Liliopsida</taxon>
        <taxon>Poales</taxon>
        <taxon>Poaceae</taxon>
        <taxon>PACMAD clade</taxon>
        <taxon>Arundinoideae</taxon>
        <taxon>Arundineae</taxon>
        <taxon>Arundo</taxon>
    </lineage>
</organism>
<accession>A0A0A9DWI0</accession>
<protein>
    <submittedName>
        <fullName evidence="1">Uncharacterized protein</fullName>
    </submittedName>
</protein>
<evidence type="ECO:0000313" key="1">
    <source>
        <dbReference type="EMBL" id="JAD92131.1"/>
    </source>
</evidence>
<dbReference type="AlphaFoldDB" id="A0A0A9DWI0"/>
<reference evidence="1" key="2">
    <citation type="journal article" date="2015" name="Data Brief">
        <title>Shoot transcriptome of the giant reed, Arundo donax.</title>
        <authorList>
            <person name="Barrero R.A."/>
            <person name="Guerrero F.D."/>
            <person name="Moolhuijzen P."/>
            <person name="Goolsby J.A."/>
            <person name="Tidwell J."/>
            <person name="Bellgard S.E."/>
            <person name="Bellgard M.I."/>
        </authorList>
    </citation>
    <scope>NUCLEOTIDE SEQUENCE</scope>
    <source>
        <tissue evidence="1">Shoot tissue taken approximately 20 cm above the soil surface</tissue>
    </source>
</reference>
<dbReference type="EMBL" id="GBRH01205764">
    <property type="protein sequence ID" value="JAD92131.1"/>
    <property type="molecule type" value="Transcribed_RNA"/>
</dbReference>
<name>A0A0A9DWI0_ARUDO</name>
<reference evidence="1" key="1">
    <citation type="submission" date="2014-09" db="EMBL/GenBank/DDBJ databases">
        <authorList>
            <person name="Magalhaes I.L.F."/>
            <person name="Oliveira U."/>
            <person name="Santos F.R."/>
            <person name="Vidigal T.H.D.A."/>
            <person name="Brescovit A.D."/>
            <person name="Santos A.J."/>
        </authorList>
    </citation>
    <scope>NUCLEOTIDE SEQUENCE</scope>
    <source>
        <tissue evidence="1">Shoot tissue taken approximately 20 cm above the soil surface</tissue>
    </source>
</reference>
<proteinExistence type="predicted"/>